<accession>A0A7R9A2T8</accession>
<organism evidence="1">
    <name type="scientific">Darwinula stevensoni</name>
    <dbReference type="NCBI Taxonomy" id="69355"/>
    <lineage>
        <taxon>Eukaryota</taxon>
        <taxon>Metazoa</taxon>
        <taxon>Ecdysozoa</taxon>
        <taxon>Arthropoda</taxon>
        <taxon>Crustacea</taxon>
        <taxon>Oligostraca</taxon>
        <taxon>Ostracoda</taxon>
        <taxon>Podocopa</taxon>
        <taxon>Podocopida</taxon>
        <taxon>Darwinulocopina</taxon>
        <taxon>Darwinuloidea</taxon>
        <taxon>Darwinulidae</taxon>
        <taxon>Darwinula</taxon>
    </lineage>
</organism>
<dbReference type="Proteomes" id="UP000677054">
    <property type="component" value="Unassembled WGS sequence"/>
</dbReference>
<proteinExistence type="predicted"/>
<dbReference type="EMBL" id="LR899593">
    <property type="protein sequence ID" value="CAD7240938.1"/>
    <property type="molecule type" value="Genomic_DNA"/>
</dbReference>
<keyword evidence="2" id="KW-1185">Reference proteome</keyword>
<dbReference type="AlphaFoldDB" id="A0A7R9A2T8"/>
<reference evidence="1" key="1">
    <citation type="submission" date="2020-11" db="EMBL/GenBank/DDBJ databases">
        <authorList>
            <person name="Tran Van P."/>
        </authorList>
    </citation>
    <scope>NUCLEOTIDE SEQUENCE</scope>
</reference>
<gene>
    <name evidence="1" type="ORF">DSTB1V02_LOCUS940</name>
</gene>
<sequence>MPISATAIRWNSEYRVSRVGETVDIASSTITSYPVLLLFRESGDTLSIRIPSNACYLHGSTDREYQRCLIMSGSEEEEADDPVVAEYVGEGVAKRTFECVFLYNMITTNDKY</sequence>
<dbReference type="EMBL" id="CAJPEV010000076">
    <property type="protein sequence ID" value="CAG0880166.1"/>
    <property type="molecule type" value="Genomic_DNA"/>
</dbReference>
<evidence type="ECO:0000313" key="2">
    <source>
        <dbReference type="Proteomes" id="UP000677054"/>
    </source>
</evidence>
<protein>
    <submittedName>
        <fullName evidence="1">Uncharacterized protein</fullName>
    </submittedName>
</protein>
<name>A0A7R9A2T8_9CRUS</name>
<evidence type="ECO:0000313" key="1">
    <source>
        <dbReference type="EMBL" id="CAD7240938.1"/>
    </source>
</evidence>